<name>A0A087M7E1_9HYPH</name>
<proteinExistence type="predicted"/>
<reference evidence="1 2" key="1">
    <citation type="submission" date="2014-08" db="EMBL/GenBank/DDBJ databases">
        <authorList>
            <person name="Hassan Y.I."/>
            <person name="Lepp D."/>
            <person name="Zhou T."/>
        </authorList>
    </citation>
    <scope>NUCLEOTIDE SEQUENCE [LARGE SCALE GENOMIC DNA]</scope>
    <source>
        <strain evidence="1 2">IFO13584</strain>
    </source>
</reference>
<keyword evidence="2" id="KW-1185">Reference proteome</keyword>
<organism evidence="1 2">
    <name type="scientific">Devosia riboflavina</name>
    <dbReference type="NCBI Taxonomy" id="46914"/>
    <lineage>
        <taxon>Bacteria</taxon>
        <taxon>Pseudomonadati</taxon>
        <taxon>Pseudomonadota</taxon>
        <taxon>Alphaproteobacteria</taxon>
        <taxon>Hyphomicrobiales</taxon>
        <taxon>Devosiaceae</taxon>
        <taxon>Devosia</taxon>
    </lineage>
</organism>
<dbReference type="AlphaFoldDB" id="A0A087M7E1"/>
<evidence type="ECO:0008006" key="3">
    <source>
        <dbReference type="Google" id="ProtNLM"/>
    </source>
</evidence>
<dbReference type="InterPro" id="IPR023292">
    <property type="entry name" value="NTP_PyroPHydrolase-like_dom_sf"/>
</dbReference>
<sequence length="125" mass="13462">MKTLLDDVAGFHRACDLPVLAKPQFVPERAALRSALLAEECQETVEALERGDMEKIADGLADVIYVAVGAALEFGIPLDRVWAEVHRSNMAKVDPSTGKVIKRADGKVLKPEGWTPPDVAGVLKG</sequence>
<dbReference type="OrthoDB" id="9795188at2"/>
<dbReference type="InterPro" id="IPR021130">
    <property type="entry name" value="PRib-ATP_PPHydrolase-like"/>
</dbReference>
<dbReference type="SUPFAM" id="SSF101386">
    <property type="entry name" value="all-alpha NTP pyrophosphatases"/>
    <property type="match status" value="1"/>
</dbReference>
<comment type="caution">
    <text evidence="1">The sequence shown here is derived from an EMBL/GenBank/DDBJ whole genome shotgun (WGS) entry which is preliminary data.</text>
</comment>
<evidence type="ECO:0000313" key="1">
    <source>
        <dbReference type="EMBL" id="KFL32794.1"/>
    </source>
</evidence>
<dbReference type="Proteomes" id="UP000028981">
    <property type="component" value="Unassembled WGS sequence"/>
</dbReference>
<dbReference type="STRING" id="46914.JP75_01200"/>
<accession>A0A087M7E1</accession>
<protein>
    <recommendedName>
        <fullName evidence="3">Phosphoribosyl-ATP diphosphatase</fullName>
    </recommendedName>
</protein>
<dbReference type="EMBL" id="JQGC01000001">
    <property type="protein sequence ID" value="KFL32794.1"/>
    <property type="molecule type" value="Genomic_DNA"/>
</dbReference>
<evidence type="ECO:0000313" key="2">
    <source>
        <dbReference type="Proteomes" id="UP000028981"/>
    </source>
</evidence>
<dbReference type="RefSeq" id="WP_035077947.1">
    <property type="nucleotide sequence ID" value="NZ_JQGC01000001.1"/>
</dbReference>
<dbReference type="Gene3D" id="1.10.3420.10">
    <property type="entry name" value="putative ntp pyrophosphohydrolase like domain"/>
    <property type="match status" value="1"/>
</dbReference>
<dbReference type="Pfam" id="PF01503">
    <property type="entry name" value="PRA-PH"/>
    <property type="match status" value="1"/>
</dbReference>
<gene>
    <name evidence="1" type="ORF">JP75_01200</name>
</gene>